<proteinExistence type="predicted"/>
<dbReference type="EMBL" id="GEDG01011618">
    <property type="protein sequence ID" value="JAP27019.1"/>
    <property type="molecule type" value="Transcribed_RNA"/>
</dbReference>
<name>A0A0V0HIA6_SOLCH</name>
<sequence length="72" mass="8644">YINIFSFNRVGNDTTIKQEVKRIKSTAFYKSILSNFIHVRHIYALTYRNIKYSTNNYPSKSKKYKVKEMKNT</sequence>
<reference evidence="1" key="1">
    <citation type="submission" date="2015-12" db="EMBL/GenBank/DDBJ databases">
        <title>Gene expression during late stages of embryo sac development: a critical building block for successful pollen-pistil interactions.</title>
        <authorList>
            <person name="Liu Y."/>
            <person name="Joly V."/>
            <person name="Sabar M."/>
            <person name="Matton D.P."/>
        </authorList>
    </citation>
    <scope>NUCLEOTIDE SEQUENCE</scope>
</reference>
<accession>A0A0V0HIA6</accession>
<organism evidence="1">
    <name type="scientific">Solanum chacoense</name>
    <name type="common">Chaco potato</name>
    <dbReference type="NCBI Taxonomy" id="4108"/>
    <lineage>
        <taxon>Eukaryota</taxon>
        <taxon>Viridiplantae</taxon>
        <taxon>Streptophyta</taxon>
        <taxon>Embryophyta</taxon>
        <taxon>Tracheophyta</taxon>
        <taxon>Spermatophyta</taxon>
        <taxon>Magnoliopsida</taxon>
        <taxon>eudicotyledons</taxon>
        <taxon>Gunneridae</taxon>
        <taxon>Pentapetalae</taxon>
        <taxon>asterids</taxon>
        <taxon>lamiids</taxon>
        <taxon>Solanales</taxon>
        <taxon>Solanaceae</taxon>
        <taxon>Solanoideae</taxon>
        <taxon>Solaneae</taxon>
        <taxon>Solanum</taxon>
    </lineage>
</organism>
<feature type="non-terminal residue" evidence="1">
    <location>
        <position position="1"/>
    </location>
</feature>
<dbReference type="AlphaFoldDB" id="A0A0V0HIA6"/>
<dbReference type="EMBL" id="GEDG01019253">
    <property type="protein sequence ID" value="JAP20095.1"/>
    <property type="molecule type" value="Transcribed_RNA"/>
</dbReference>
<evidence type="ECO:0000313" key="1">
    <source>
        <dbReference type="EMBL" id="JAP20095.1"/>
    </source>
</evidence>
<protein>
    <submittedName>
        <fullName evidence="1">Putative ovule protein</fullName>
    </submittedName>
</protein>